<keyword evidence="3" id="KW-1185">Reference proteome</keyword>
<dbReference type="PANTHER" id="PTHR43745:SF2">
    <property type="entry name" value="NITROREDUCTASE MJ1384-RELATED"/>
    <property type="match status" value="1"/>
</dbReference>
<dbReference type="Gene3D" id="3.40.109.10">
    <property type="entry name" value="NADH Oxidase"/>
    <property type="match status" value="1"/>
</dbReference>
<evidence type="ECO:0000259" key="1">
    <source>
        <dbReference type="Pfam" id="PF00881"/>
    </source>
</evidence>
<dbReference type="EMBL" id="SPVF01000157">
    <property type="protein sequence ID" value="TFW18781.1"/>
    <property type="molecule type" value="Genomic_DNA"/>
</dbReference>
<evidence type="ECO:0000313" key="2">
    <source>
        <dbReference type="EMBL" id="TFW18781.1"/>
    </source>
</evidence>
<dbReference type="GO" id="GO:0016491">
    <property type="term" value="F:oxidoreductase activity"/>
    <property type="evidence" value="ECO:0007669"/>
    <property type="project" value="InterPro"/>
</dbReference>
<dbReference type="SUPFAM" id="SSF55469">
    <property type="entry name" value="FMN-dependent nitroreductase-like"/>
    <property type="match status" value="1"/>
</dbReference>
<sequence>MSTLTKLALGAMGQLRARPALGDAASFVELPAPDRHGGQPLMEALAARHSERAFDARPLPLPVLSNLLWAAFGVNRPDGGRTAPSALNAQEIDIYVALPSGAYLYDPALHRLALAAGKDIRRVTGYQDFVDDAPADLVYVAHHVRLDRVPASQRSGFAQLACGAIAQNVYLYAASAGLATVLRGWIDRDAIARALGLSYDQQVILSQTIGYPPATAPAGGQ</sequence>
<reference evidence="2 3" key="1">
    <citation type="submission" date="2019-03" db="EMBL/GenBank/DDBJ databases">
        <title>Draft Genome Sequence of Massilia arenosa sp. nov., a Novel Massilia Species Isolated from a Sandy-loam Maize Soil.</title>
        <authorList>
            <person name="Raths R."/>
            <person name="Peta V."/>
            <person name="Bucking H."/>
        </authorList>
    </citation>
    <scope>NUCLEOTIDE SEQUENCE [LARGE SCALE GENOMIC DNA]</scope>
    <source>
        <strain evidence="2 3">MC02</strain>
    </source>
</reference>
<dbReference type="Proteomes" id="UP000298438">
    <property type="component" value="Unassembled WGS sequence"/>
</dbReference>
<dbReference type="PANTHER" id="PTHR43745">
    <property type="entry name" value="NITROREDUCTASE MJ1384-RELATED"/>
    <property type="match status" value="1"/>
</dbReference>
<organism evidence="2 3">
    <name type="scientific">Zemynaea arenosa</name>
    <dbReference type="NCBI Taxonomy" id="2561931"/>
    <lineage>
        <taxon>Bacteria</taxon>
        <taxon>Pseudomonadati</taxon>
        <taxon>Pseudomonadota</taxon>
        <taxon>Betaproteobacteria</taxon>
        <taxon>Burkholderiales</taxon>
        <taxon>Oxalobacteraceae</taxon>
        <taxon>Telluria group</taxon>
        <taxon>Zemynaea</taxon>
    </lineage>
</organism>
<dbReference type="Pfam" id="PF00881">
    <property type="entry name" value="Nitroreductase"/>
    <property type="match status" value="1"/>
</dbReference>
<feature type="domain" description="Nitroreductase" evidence="1">
    <location>
        <begin position="46"/>
        <end position="211"/>
    </location>
</feature>
<proteinExistence type="predicted"/>
<protein>
    <submittedName>
        <fullName evidence="2">SagB/ThcOx family dehydrogenase</fullName>
    </submittedName>
</protein>
<evidence type="ECO:0000313" key="3">
    <source>
        <dbReference type="Proteomes" id="UP000298438"/>
    </source>
</evidence>
<comment type="caution">
    <text evidence="2">The sequence shown here is derived from an EMBL/GenBank/DDBJ whole genome shotgun (WGS) entry which is preliminary data.</text>
</comment>
<dbReference type="InterPro" id="IPR029479">
    <property type="entry name" value="Nitroreductase"/>
</dbReference>
<dbReference type="OrthoDB" id="9802775at2"/>
<dbReference type="InterPro" id="IPR000415">
    <property type="entry name" value="Nitroreductase-like"/>
</dbReference>
<dbReference type="AlphaFoldDB" id="A0A4Y9SAE6"/>
<dbReference type="CDD" id="cd02142">
    <property type="entry name" value="McbC_SagB-like_oxidoreductase"/>
    <property type="match status" value="1"/>
</dbReference>
<dbReference type="InterPro" id="IPR052544">
    <property type="entry name" value="Bacteriocin_Proc_Enz"/>
</dbReference>
<gene>
    <name evidence="2" type="ORF">E4L96_12650</name>
</gene>
<accession>A0A4Y9SAE6</accession>
<name>A0A4Y9SAE6_9BURK</name>